<dbReference type="GO" id="GO:0000792">
    <property type="term" value="C:heterochromatin"/>
    <property type="evidence" value="ECO:0007669"/>
    <property type="project" value="UniProtKB-ARBA"/>
</dbReference>
<dbReference type="GO" id="GO:0005634">
    <property type="term" value="C:nucleus"/>
    <property type="evidence" value="ECO:0007669"/>
    <property type="project" value="UniProtKB-SubCell"/>
</dbReference>
<feature type="compositionally biased region" description="Acidic residues" evidence="3">
    <location>
        <begin position="245"/>
        <end position="254"/>
    </location>
</feature>
<keyword evidence="2" id="KW-0539">Nucleus</keyword>
<feature type="compositionally biased region" description="Low complexity" evidence="3">
    <location>
        <begin position="163"/>
        <end position="200"/>
    </location>
</feature>
<dbReference type="Proteomes" id="UP000703661">
    <property type="component" value="Unassembled WGS sequence"/>
</dbReference>
<dbReference type="Pfam" id="PF00385">
    <property type="entry name" value="Chromo"/>
    <property type="match status" value="1"/>
</dbReference>
<accession>A0A9P6SWW9</accession>
<dbReference type="PROSITE" id="PS00598">
    <property type="entry name" value="CHROMO_1"/>
    <property type="match status" value="1"/>
</dbReference>
<dbReference type="InterPro" id="IPR023780">
    <property type="entry name" value="Chromo_domain"/>
</dbReference>
<reference evidence="5" key="1">
    <citation type="journal article" date="2020" name="Fungal Divers.">
        <title>Resolving the Mortierellaceae phylogeny through synthesis of multi-gene phylogenetics and phylogenomics.</title>
        <authorList>
            <person name="Vandepol N."/>
            <person name="Liber J."/>
            <person name="Desiro A."/>
            <person name="Na H."/>
            <person name="Kennedy M."/>
            <person name="Barry K."/>
            <person name="Grigoriev I.V."/>
            <person name="Miller A.N."/>
            <person name="O'Donnell K."/>
            <person name="Stajich J.E."/>
            <person name="Bonito G."/>
        </authorList>
    </citation>
    <scope>NUCLEOTIDE SEQUENCE</scope>
    <source>
        <strain evidence="5">NRRL 2769</strain>
    </source>
</reference>
<dbReference type="PANTHER" id="PTHR22812">
    <property type="entry name" value="CHROMOBOX PROTEIN"/>
    <property type="match status" value="1"/>
</dbReference>
<dbReference type="SMART" id="SM00298">
    <property type="entry name" value="CHROMO"/>
    <property type="match status" value="1"/>
</dbReference>
<feature type="compositionally biased region" description="Polar residues" evidence="3">
    <location>
        <begin position="219"/>
        <end position="230"/>
    </location>
</feature>
<dbReference type="InterPro" id="IPR051219">
    <property type="entry name" value="Heterochromatin_chromo-domain"/>
</dbReference>
<dbReference type="SUPFAM" id="SSF54160">
    <property type="entry name" value="Chromo domain-like"/>
    <property type="match status" value="2"/>
</dbReference>
<protein>
    <recommendedName>
        <fullName evidence="4">Chromo domain-containing protein</fullName>
    </recommendedName>
</protein>
<feature type="compositionally biased region" description="Basic and acidic residues" evidence="3">
    <location>
        <begin position="1"/>
        <end position="12"/>
    </location>
</feature>
<dbReference type="Gene3D" id="2.40.50.40">
    <property type="match status" value="2"/>
</dbReference>
<keyword evidence="6" id="KW-1185">Reference proteome</keyword>
<gene>
    <name evidence="5" type="ORF">BGZ80_002786</name>
</gene>
<feature type="compositionally biased region" description="Polar residues" evidence="3">
    <location>
        <begin position="121"/>
        <end position="162"/>
    </location>
</feature>
<dbReference type="EMBL" id="JAAAID010001700">
    <property type="protein sequence ID" value="KAG0009066.1"/>
    <property type="molecule type" value="Genomic_DNA"/>
</dbReference>
<dbReference type="AlphaFoldDB" id="A0A9P6SWW9"/>
<evidence type="ECO:0000313" key="5">
    <source>
        <dbReference type="EMBL" id="KAG0009066.1"/>
    </source>
</evidence>
<evidence type="ECO:0000259" key="4">
    <source>
        <dbReference type="PROSITE" id="PS50013"/>
    </source>
</evidence>
<proteinExistence type="predicted"/>
<sequence length="326" mass="35978">MSEKIDVKDKQHASGTKRAADDSELSEVDSEIDDDVSNDGKDGEDALEDEGEEYEVERVVGHKRERGVLSFLLKWQGYDDADNTWETSDNLSCGELINEYWERYEKAGGKKSDLKGSDSKPQISKRGSGSTKSTASPSKQSTSAKQSSPVKQSTTAKQSTPVKQSTTAKQQTAAKQQTSSKSAAQKQETPTKSSASATSKKNVRDDSSSMGSPAKKQKVNTSTHGTTHPTSEAEDDFVSAQDEAGSGDDDEDWESANGGWMPPKSWTSWDEHLDHVQTVERTKRSMIIHLKWKNGKDTEHPIEEAHVKCPQTLIRFYESHLKFTQA</sequence>
<dbReference type="OrthoDB" id="433924at2759"/>
<evidence type="ECO:0000313" key="6">
    <source>
        <dbReference type="Proteomes" id="UP000703661"/>
    </source>
</evidence>
<feature type="compositionally biased region" description="Acidic residues" evidence="3">
    <location>
        <begin position="22"/>
        <end position="37"/>
    </location>
</feature>
<dbReference type="PROSITE" id="PS50013">
    <property type="entry name" value="CHROMO_2"/>
    <property type="match status" value="1"/>
</dbReference>
<dbReference type="InterPro" id="IPR000953">
    <property type="entry name" value="Chromo/chromo_shadow_dom"/>
</dbReference>
<evidence type="ECO:0000256" key="2">
    <source>
        <dbReference type="ARBA" id="ARBA00023242"/>
    </source>
</evidence>
<evidence type="ECO:0000256" key="3">
    <source>
        <dbReference type="SAM" id="MobiDB-lite"/>
    </source>
</evidence>
<evidence type="ECO:0000256" key="1">
    <source>
        <dbReference type="ARBA" id="ARBA00004123"/>
    </source>
</evidence>
<feature type="domain" description="Chromo" evidence="4">
    <location>
        <begin position="54"/>
        <end position="112"/>
    </location>
</feature>
<dbReference type="SMART" id="SM00300">
    <property type="entry name" value="ChSh"/>
    <property type="match status" value="1"/>
</dbReference>
<dbReference type="Pfam" id="PF01393">
    <property type="entry name" value="Chromo_shadow"/>
    <property type="match status" value="1"/>
</dbReference>
<dbReference type="InterPro" id="IPR023779">
    <property type="entry name" value="Chromodomain_CS"/>
</dbReference>
<comment type="subcellular location">
    <subcellularLocation>
        <location evidence="1">Nucleus</location>
    </subcellularLocation>
</comment>
<feature type="region of interest" description="Disordered" evidence="3">
    <location>
        <begin position="107"/>
        <end position="265"/>
    </location>
</feature>
<dbReference type="CDD" id="cd00024">
    <property type="entry name" value="CD_CSD"/>
    <property type="match status" value="1"/>
</dbReference>
<name>A0A9P6SWW9_9FUNG</name>
<feature type="compositionally biased region" description="Acidic residues" evidence="3">
    <location>
        <begin position="45"/>
        <end position="55"/>
    </location>
</feature>
<feature type="compositionally biased region" description="Basic and acidic residues" evidence="3">
    <location>
        <begin position="107"/>
        <end position="118"/>
    </location>
</feature>
<dbReference type="InterPro" id="IPR016197">
    <property type="entry name" value="Chromo-like_dom_sf"/>
</dbReference>
<organism evidence="5 6">
    <name type="scientific">Entomortierella chlamydospora</name>
    <dbReference type="NCBI Taxonomy" id="101097"/>
    <lineage>
        <taxon>Eukaryota</taxon>
        <taxon>Fungi</taxon>
        <taxon>Fungi incertae sedis</taxon>
        <taxon>Mucoromycota</taxon>
        <taxon>Mortierellomycotina</taxon>
        <taxon>Mortierellomycetes</taxon>
        <taxon>Mortierellales</taxon>
        <taxon>Mortierellaceae</taxon>
        <taxon>Entomortierella</taxon>
    </lineage>
</organism>
<comment type="caution">
    <text evidence="5">The sequence shown here is derived from an EMBL/GenBank/DDBJ whole genome shotgun (WGS) entry which is preliminary data.</text>
</comment>
<feature type="region of interest" description="Disordered" evidence="3">
    <location>
        <begin position="1"/>
        <end position="58"/>
    </location>
</feature>
<dbReference type="InterPro" id="IPR008251">
    <property type="entry name" value="Chromo_shadow_dom"/>
</dbReference>